<dbReference type="EC" id="1.3.8.1" evidence="12"/>
<dbReference type="InterPro" id="IPR046373">
    <property type="entry name" value="Acyl-CoA_Oxase/DH_mid-dom_sf"/>
</dbReference>
<name>A0A378IUV9_9GAMM</name>
<evidence type="ECO:0000313" key="13">
    <source>
        <dbReference type="Proteomes" id="UP000254033"/>
    </source>
</evidence>
<proteinExistence type="inferred from homology"/>
<dbReference type="Pfam" id="PF02771">
    <property type="entry name" value="Acyl-CoA_dh_N"/>
    <property type="match status" value="1"/>
</dbReference>
<evidence type="ECO:0000256" key="8">
    <source>
        <dbReference type="RuleBase" id="RU362125"/>
    </source>
</evidence>
<comment type="similarity">
    <text evidence="3 8">Belongs to the acyl-CoA dehydrogenase family.</text>
</comment>
<dbReference type="SUPFAM" id="SSF56645">
    <property type="entry name" value="Acyl-CoA dehydrogenase NM domain-like"/>
    <property type="match status" value="1"/>
</dbReference>
<evidence type="ECO:0000259" key="9">
    <source>
        <dbReference type="Pfam" id="PF00441"/>
    </source>
</evidence>
<dbReference type="SUPFAM" id="SSF47203">
    <property type="entry name" value="Acyl-CoA dehydrogenase C-terminal domain-like"/>
    <property type="match status" value="1"/>
</dbReference>
<dbReference type="PIRSF" id="PIRSF016578">
    <property type="entry name" value="HsaA"/>
    <property type="match status" value="1"/>
</dbReference>
<evidence type="ECO:0000259" key="11">
    <source>
        <dbReference type="Pfam" id="PF02771"/>
    </source>
</evidence>
<evidence type="ECO:0000259" key="10">
    <source>
        <dbReference type="Pfam" id="PF02770"/>
    </source>
</evidence>
<feature type="domain" description="Acyl-CoA dehydrogenase/oxidase C-terminal" evidence="9">
    <location>
        <begin position="227"/>
        <end position="376"/>
    </location>
</feature>
<dbReference type="GO" id="GO:0009083">
    <property type="term" value="P:branched-chain amino acid catabolic process"/>
    <property type="evidence" value="ECO:0007669"/>
    <property type="project" value="UniProtKB-KW"/>
</dbReference>
<dbReference type="InterPro" id="IPR009075">
    <property type="entry name" value="AcylCo_DH/oxidase_C"/>
</dbReference>
<dbReference type="Pfam" id="PF02770">
    <property type="entry name" value="Acyl-CoA_dh_M"/>
    <property type="match status" value="1"/>
</dbReference>
<evidence type="ECO:0000313" key="12">
    <source>
        <dbReference type="EMBL" id="STX38833.1"/>
    </source>
</evidence>
<dbReference type="GO" id="GO:0016937">
    <property type="term" value="F:short-chain fatty acyl-CoA dehydrogenase activity"/>
    <property type="evidence" value="ECO:0007669"/>
    <property type="project" value="UniProtKB-EC"/>
</dbReference>
<dbReference type="Gene3D" id="2.40.110.10">
    <property type="entry name" value="Butyryl-CoA Dehydrogenase, subunit A, domain 2"/>
    <property type="match status" value="1"/>
</dbReference>
<protein>
    <submittedName>
        <fullName evidence="12">Acyl-CoA dehydrogenase</fullName>
        <ecNumber evidence="12">1.3.8.1</ecNumber>
        <ecNumber evidence="12">1.3.99.-</ecNumber>
    </submittedName>
</protein>
<dbReference type="EMBL" id="UGNY01000001">
    <property type="protein sequence ID" value="STX38833.1"/>
    <property type="molecule type" value="Genomic_DNA"/>
</dbReference>
<dbReference type="Gene3D" id="1.20.140.10">
    <property type="entry name" value="Butyryl-CoA Dehydrogenase, subunit A, domain 3"/>
    <property type="match status" value="1"/>
</dbReference>
<dbReference type="InterPro" id="IPR006089">
    <property type="entry name" value="Acyl-CoA_DH_CS"/>
</dbReference>
<dbReference type="PANTHER" id="PTHR43831:SF1">
    <property type="entry name" value="ISOBUTYRYL-COA DEHYDROGENASE, MITOCHONDRIAL"/>
    <property type="match status" value="1"/>
</dbReference>
<gene>
    <name evidence="12" type="primary">caiA_1</name>
    <name evidence="12" type="ORF">NCTC11978_02023</name>
</gene>
<feature type="domain" description="Acyl-CoA dehydrogenase/oxidase N-terminal" evidence="11">
    <location>
        <begin position="6"/>
        <end position="116"/>
    </location>
</feature>
<sequence>MDFKLSEEHLAFRDMAAEFARNKLAPNAANWDEHGFFPVETLREAASLGMAGIVSADDIGGSNLKRLDAALIFEQLATGCITTSAYLSIHNMVTSLVDRYADEPLRRAWGPRLTSMAALASYCLTEPESGSDAASLKSRAILDGDHYVLNGAKAFISGGSVSDVYLCMVRTGDESHHGISCLLIEKNTPGLSFGKLERKMGWCSQPTCMVYFEDCRVPVANRVGAEGMGFKIALSALNGGRVNIASCSLGGAIACLRLTQNYLNERKQFGKSLTQMQALRFYFADMLTDFEAARLMVYRAADALDKEDPHAPMYCAMAKRLATDIAFRISDKAMQLHGGYGYLHDYQIERIFRDLRVHQILEGTNEIMREIIAKASLDEEYFID</sequence>
<dbReference type="InterPro" id="IPR009100">
    <property type="entry name" value="AcylCoA_DH/oxidase_NM_dom_sf"/>
</dbReference>
<reference evidence="12 13" key="1">
    <citation type="submission" date="2018-06" db="EMBL/GenBank/DDBJ databases">
        <authorList>
            <consortium name="Pathogen Informatics"/>
            <person name="Doyle S."/>
        </authorList>
    </citation>
    <scope>NUCLEOTIDE SEQUENCE [LARGE SCALE GENOMIC DNA]</scope>
    <source>
        <strain evidence="12 13">NCTC11978</strain>
    </source>
</reference>
<dbReference type="PROSITE" id="PS00072">
    <property type="entry name" value="ACYL_COA_DH_1"/>
    <property type="match status" value="1"/>
</dbReference>
<dbReference type="Pfam" id="PF00441">
    <property type="entry name" value="Acyl-CoA_dh_1"/>
    <property type="match status" value="1"/>
</dbReference>
<evidence type="ECO:0000256" key="1">
    <source>
        <dbReference type="ARBA" id="ARBA00001974"/>
    </source>
</evidence>
<evidence type="ECO:0000256" key="5">
    <source>
        <dbReference type="ARBA" id="ARBA00022630"/>
    </source>
</evidence>
<dbReference type="PANTHER" id="PTHR43831">
    <property type="entry name" value="ISOBUTYRYL-COA DEHYDROGENASE"/>
    <property type="match status" value="1"/>
</dbReference>
<accession>A0A378IUV9</accession>
<evidence type="ECO:0000256" key="4">
    <source>
        <dbReference type="ARBA" id="ARBA00022456"/>
    </source>
</evidence>
<comment type="cofactor">
    <cofactor evidence="1 8">
        <name>FAD</name>
        <dbReference type="ChEBI" id="CHEBI:57692"/>
    </cofactor>
</comment>
<dbReference type="Proteomes" id="UP000254033">
    <property type="component" value="Unassembled WGS sequence"/>
</dbReference>
<keyword evidence="7 8" id="KW-0560">Oxidoreductase</keyword>
<dbReference type="InterPro" id="IPR052547">
    <property type="entry name" value="Mito_Isobutyryl-CoADH"/>
</dbReference>
<evidence type="ECO:0000256" key="6">
    <source>
        <dbReference type="ARBA" id="ARBA00022827"/>
    </source>
</evidence>
<dbReference type="InterPro" id="IPR013786">
    <property type="entry name" value="AcylCoA_DH/ox_N"/>
</dbReference>
<dbReference type="RefSeq" id="WP_115175497.1">
    <property type="nucleotide sequence ID" value="NZ_UGNY01000001.1"/>
</dbReference>
<dbReference type="FunFam" id="1.20.140.10:FF:000001">
    <property type="entry name" value="Acyl-CoA dehydrogenase"/>
    <property type="match status" value="1"/>
</dbReference>
<evidence type="ECO:0000256" key="3">
    <source>
        <dbReference type="ARBA" id="ARBA00009347"/>
    </source>
</evidence>
<dbReference type="Gene3D" id="1.10.540.10">
    <property type="entry name" value="Acyl-CoA dehydrogenase/oxidase, N-terminal domain"/>
    <property type="match status" value="1"/>
</dbReference>
<dbReference type="PROSITE" id="PS00073">
    <property type="entry name" value="ACYL_COA_DH_2"/>
    <property type="match status" value="1"/>
</dbReference>
<comment type="pathway">
    <text evidence="2">Amino-acid degradation; L-valine degradation.</text>
</comment>
<dbReference type="InterPro" id="IPR037069">
    <property type="entry name" value="AcylCoA_DH/ox_N_sf"/>
</dbReference>
<keyword evidence="6 8" id="KW-0274">FAD</keyword>
<keyword evidence="4" id="KW-0101">Branched-chain amino acid catabolism</keyword>
<dbReference type="GO" id="GO:0050660">
    <property type="term" value="F:flavin adenine dinucleotide binding"/>
    <property type="evidence" value="ECO:0007669"/>
    <property type="project" value="InterPro"/>
</dbReference>
<dbReference type="AlphaFoldDB" id="A0A378IUV9"/>
<organism evidence="12 13">
    <name type="scientific">Legionella feeleii</name>
    <dbReference type="NCBI Taxonomy" id="453"/>
    <lineage>
        <taxon>Bacteria</taxon>
        <taxon>Pseudomonadati</taxon>
        <taxon>Pseudomonadota</taxon>
        <taxon>Gammaproteobacteria</taxon>
        <taxon>Legionellales</taxon>
        <taxon>Legionellaceae</taxon>
        <taxon>Legionella</taxon>
    </lineage>
</organism>
<evidence type="ECO:0000256" key="7">
    <source>
        <dbReference type="ARBA" id="ARBA00023002"/>
    </source>
</evidence>
<keyword evidence="5 8" id="KW-0285">Flavoprotein</keyword>
<dbReference type="InterPro" id="IPR006091">
    <property type="entry name" value="Acyl-CoA_Oxase/DH_mid-dom"/>
</dbReference>
<evidence type="ECO:0000256" key="2">
    <source>
        <dbReference type="ARBA" id="ARBA00005109"/>
    </source>
</evidence>
<dbReference type="FunFam" id="2.40.110.10:FF:000001">
    <property type="entry name" value="Acyl-CoA dehydrogenase, mitochondrial"/>
    <property type="match status" value="1"/>
</dbReference>
<feature type="domain" description="Acyl-CoA oxidase/dehydrogenase middle" evidence="10">
    <location>
        <begin position="122"/>
        <end position="215"/>
    </location>
</feature>
<dbReference type="EC" id="1.3.99.-" evidence="12"/>
<dbReference type="InterPro" id="IPR036250">
    <property type="entry name" value="AcylCo_DH-like_C"/>
</dbReference>